<feature type="region of interest" description="Disordered" evidence="1">
    <location>
        <begin position="1"/>
        <end position="26"/>
    </location>
</feature>
<keyword evidence="3" id="KW-1185">Reference proteome</keyword>
<accession>A0ABU7ESC2</accession>
<dbReference type="Proteomes" id="UP001352852">
    <property type="component" value="Unassembled WGS sequence"/>
</dbReference>
<protein>
    <submittedName>
        <fullName evidence="2">Uncharacterized protein</fullName>
    </submittedName>
</protein>
<sequence length="115" mass="12688">RSLTLNGRVERGKEGGEGREGGLSEDCGKRACHPEAEEESPVCLCPCLRFVLTKTPCVPPAALLPHLDLNQPEYHWDSPLIILCSHVWMGGKVGPLWTVQWVTNTLVFLALLRVS</sequence>
<name>A0ABU7ESC2_9TELE</name>
<reference evidence="2 3" key="1">
    <citation type="submission" date="2021-06" db="EMBL/GenBank/DDBJ databases">
        <authorList>
            <person name="Palmer J.M."/>
        </authorList>
    </citation>
    <scope>NUCLEOTIDE SEQUENCE [LARGE SCALE GENOMIC DNA]</scope>
    <source>
        <strain evidence="2 3">CL_MEX2019</strain>
        <tissue evidence="2">Muscle</tissue>
    </source>
</reference>
<dbReference type="EMBL" id="JAHUTJ010062845">
    <property type="protein sequence ID" value="MED6289014.1"/>
    <property type="molecule type" value="Genomic_DNA"/>
</dbReference>
<proteinExistence type="predicted"/>
<organism evidence="2 3">
    <name type="scientific">Characodon lateralis</name>
    <dbReference type="NCBI Taxonomy" id="208331"/>
    <lineage>
        <taxon>Eukaryota</taxon>
        <taxon>Metazoa</taxon>
        <taxon>Chordata</taxon>
        <taxon>Craniata</taxon>
        <taxon>Vertebrata</taxon>
        <taxon>Euteleostomi</taxon>
        <taxon>Actinopterygii</taxon>
        <taxon>Neopterygii</taxon>
        <taxon>Teleostei</taxon>
        <taxon>Neoteleostei</taxon>
        <taxon>Acanthomorphata</taxon>
        <taxon>Ovalentaria</taxon>
        <taxon>Atherinomorphae</taxon>
        <taxon>Cyprinodontiformes</taxon>
        <taxon>Goodeidae</taxon>
        <taxon>Characodon</taxon>
    </lineage>
</organism>
<comment type="caution">
    <text evidence="2">The sequence shown here is derived from an EMBL/GenBank/DDBJ whole genome shotgun (WGS) entry which is preliminary data.</text>
</comment>
<evidence type="ECO:0000313" key="3">
    <source>
        <dbReference type="Proteomes" id="UP001352852"/>
    </source>
</evidence>
<feature type="compositionally biased region" description="Basic and acidic residues" evidence="1">
    <location>
        <begin position="8"/>
        <end position="26"/>
    </location>
</feature>
<evidence type="ECO:0000313" key="2">
    <source>
        <dbReference type="EMBL" id="MED6289014.1"/>
    </source>
</evidence>
<gene>
    <name evidence="2" type="ORF">CHARACLAT_032007</name>
</gene>
<evidence type="ECO:0000256" key="1">
    <source>
        <dbReference type="SAM" id="MobiDB-lite"/>
    </source>
</evidence>
<feature type="non-terminal residue" evidence="2">
    <location>
        <position position="1"/>
    </location>
</feature>